<dbReference type="GO" id="GO:0071555">
    <property type="term" value="P:cell wall organization"/>
    <property type="evidence" value="ECO:0007669"/>
    <property type="project" value="UniProtKB-KW"/>
</dbReference>
<dbReference type="Proteomes" id="UP000636888">
    <property type="component" value="Unassembled WGS sequence"/>
</dbReference>
<reference evidence="7" key="1">
    <citation type="submission" date="2020-12" db="EMBL/GenBank/DDBJ databases">
        <title>Geomonas sp. Red875, isolated from river sediment.</title>
        <authorList>
            <person name="Xu Z."/>
            <person name="Zhang Z."/>
            <person name="Masuda Y."/>
            <person name="Itoh H."/>
            <person name="Senoo K."/>
        </authorList>
    </citation>
    <scope>NUCLEOTIDE SEQUENCE</scope>
    <source>
        <strain evidence="7">Red875</strain>
    </source>
</reference>
<keyword evidence="4" id="KW-0961">Cell wall biogenesis/degradation</keyword>
<sequence length="240" mass="27113">MRKERRSCLDRPVLALFAAVALLVVCCAATAALAAPPGFDPEAKVLNIFTPLRLKLTAEYSQEHYGTYTADLKQPKMIVLHYTAFHTFDDSYKFFLPPYLDTEERADISSGGLVNVSAHYLVDRDGTIYQLASEDVICRHVIGFNYTAIGIENVGDGADDLTPAQARANAALVNRIVKRHPSIEYLIGHQQYQNSNLPHFKLYLEKDRSYQFTPKQDPGFIFLKRVRKLLRESYGIVLKN</sequence>
<dbReference type="EMBL" id="JAEMHM010000001">
    <property type="protein sequence ID" value="MBJ6723132.1"/>
    <property type="molecule type" value="Genomic_DNA"/>
</dbReference>
<evidence type="ECO:0000256" key="1">
    <source>
        <dbReference type="ARBA" id="ARBA00001561"/>
    </source>
</evidence>
<dbReference type="RefSeq" id="WP_199381980.1">
    <property type="nucleotide sequence ID" value="NZ_JAEMHM010000001.1"/>
</dbReference>
<dbReference type="SMART" id="SM00644">
    <property type="entry name" value="Ami_2"/>
    <property type="match status" value="1"/>
</dbReference>
<evidence type="ECO:0000256" key="5">
    <source>
        <dbReference type="SAM" id="SignalP"/>
    </source>
</evidence>
<keyword evidence="5" id="KW-0732">Signal</keyword>
<dbReference type="InterPro" id="IPR036505">
    <property type="entry name" value="Amidase/PGRP_sf"/>
</dbReference>
<name>A0A8J7M036_9BACT</name>
<dbReference type="EC" id="3.5.1.28" evidence="2"/>
<evidence type="ECO:0000313" key="7">
    <source>
        <dbReference type="EMBL" id="MBJ6723132.1"/>
    </source>
</evidence>
<dbReference type="CDD" id="cd06583">
    <property type="entry name" value="PGRP"/>
    <property type="match status" value="1"/>
</dbReference>
<organism evidence="7 8">
    <name type="scientific">Geomesophilobacter sediminis</name>
    <dbReference type="NCBI Taxonomy" id="2798584"/>
    <lineage>
        <taxon>Bacteria</taxon>
        <taxon>Pseudomonadati</taxon>
        <taxon>Thermodesulfobacteriota</taxon>
        <taxon>Desulfuromonadia</taxon>
        <taxon>Geobacterales</taxon>
        <taxon>Geobacteraceae</taxon>
        <taxon>Geomesophilobacter</taxon>
    </lineage>
</organism>
<evidence type="ECO:0000256" key="3">
    <source>
        <dbReference type="ARBA" id="ARBA00022801"/>
    </source>
</evidence>
<feature type="domain" description="N-acetylmuramoyl-L-alanine amidase" evidence="6">
    <location>
        <begin position="65"/>
        <end position="199"/>
    </location>
</feature>
<dbReference type="GO" id="GO:0009254">
    <property type="term" value="P:peptidoglycan turnover"/>
    <property type="evidence" value="ECO:0007669"/>
    <property type="project" value="TreeGrafter"/>
</dbReference>
<comment type="catalytic activity">
    <reaction evidence="1">
        <text>Hydrolyzes the link between N-acetylmuramoyl residues and L-amino acid residues in certain cell-wall glycopeptides.</text>
        <dbReference type="EC" id="3.5.1.28"/>
    </reaction>
</comment>
<keyword evidence="8" id="KW-1185">Reference proteome</keyword>
<dbReference type="Gene3D" id="3.40.80.10">
    <property type="entry name" value="Peptidoglycan recognition protein-like"/>
    <property type="match status" value="1"/>
</dbReference>
<protein>
    <recommendedName>
        <fullName evidence="2">N-acetylmuramoyl-L-alanine amidase</fullName>
        <ecNumber evidence="2">3.5.1.28</ecNumber>
    </recommendedName>
</protein>
<dbReference type="GO" id="GO:0008745">
    <property type="term" value="F:N-acetylmuramoyl-L-alanine amidase activity"/>
    <property type="evidence" value="ECO:0007669"/>
    <property type="project" value="UniProtKB-EC"/>
</dbReference>
<accession>A0A8J7M036</accession>
<evidence type="ECO:0000256" key="2">
    <source>
        <dbReference type="ARBA" id="ARBA00011901"/>
    </source>
</evidence>
<evidence type="ECO:0000259" key="6">
    <source>
        <dbReference type="SMART" id="SM00644"/>
    </source>
</evidence>
<dbReference type="PANTHER" id="PTHR30417">
    <property type="entry name" value="N-ACETYLMURAMOYL-L-ALANINE AMIDASE AMID"/>
    <property type="match status" value="1"/>
</dbReference>
<dbReference type="PANTHER" id="PTHR30417:SF1">
    <property type="entry name" value="N-ACETYLMURAMOYL-L-ALANINE AMIDASE AMID"/>
    <property type="match status" value="1"/>
</dbReference>
<dbReference type="Pfam" id="PF01510">
    <property type="entry name" value="Amidase_2"/>
    <property type="match status" value="1"/>
</dbReference>
<feature type="signal peptide" evidence="5">
    <location>
        <begin position="1"/>
        <end position="34"/>
    </location>
</feature>
<evidence type="ECO:0000313" key="8">
    <source>
        <dbReference type="Proteomes" id="UP000636888"/>
    </source>
</evidence>
<proteinExistence type="predicted"/>
<dbReference type="InterPro" id="IPR002502">
    <property type="entry name" value="Amidase_domain"/>
</dbReference>
<gene>
    <name evidence="7" type="ORF">JFN93_00295</name>
</gene>
<dbReference type="AlphaFoldDB" id="A0A8J7M036"/>
<evidence type="ECO:0000256" key="4">
    <source>
        <dbReference type="ARBA" id="ARBA00023316"/>
    </source>
</evidence>
<feature type="chain" id="PRO_5035163183" description="N-acetylmuramoyl-L-alanine amidase" evidence="5">
    <location>
        <begin position="35"/>
        <end position="240"/>
    </location>
</feature>
<dbReference type="InterPro" id="IPR051206">
    <property type="entry name" value="NAMLAA_amidase_2"/>
</dbReference>
<comment type="caution">
    <text evidence="7">The sequence shown here is derived from an EMBL/GenBank/DDBJ whole genome shotgun (WGS) entry which is preliminary data.</text>
</comment>
<dbReference type="GO" id="GO:0009253">
    <property type="term" value="P:peptidoglycan catabolic process"/>
    <property type="evidence" value="ECO:0007669"/>
    <property type="project" value="InterPro"/>
</dbReference>
<dbReference type="SUPFAM" id="SSF55846">
    <property type="entry name" value="N-acetylmuramoyl-L-alanine amidase-like"/>
    <property type="match status" value="1"/>
</dbReference>
<keyword evidence="3" id="KW-0378">Hydrolase</keyword>